<proteinExistence type="predicted"/>
<reference evidence="2" key="1">
    <citation type="journal article" date="2020" name="Stud. Mycol.">
        <title>101 Dothideomycetes genomes: a test case for predicting lifestyles and emergence of pathogens.</title>
        <authorList>
            <person name="Haridas S."/>
            <person name="Albert R."/>
            <person name="Binder M."/>
            <person name="Bloem J."/>
            <person name="Labutti K."/>
            <person name="Salamov A."/>
            <person name="Andreopoulos B."/>
            <person name="Baker S."/>
            <person name="Barry K."/>
            <person name="Bills G."/>
            <person name="Bluhm B."/>
            <person name="Cannon C."/>
            <person name="Castanera R."/>
            <person name="Culley D."/>
            <person name="Daum C."/>
            <person name="Ezra D."/>
            <person name="Gonzalez J."/>
            <person name="Henrissat B."/>
            <person name="Kuo A."/>
            <person name="Liang C."/>
            <person name="Lipzen A."/>
            <person name="Lutzoni F."/>
            <person name="Magnuson J."/>
            <person name="Mondo S."/>
            <person name="Nolan M."/>
            <person name="Ohm R."/>
            <person name="Pangilinan J."/>
            <person name="Park H.-J."/>
            <person name="Ramirez L."/>
            <person name="Alfaro M."/>
            <person name="Sun H."/>
            <person name="Tritt A."/>
            <person name="Yoshinaga Y."/>
            <person name="Zwiers L.-H."/>
            <person name="Turgeon B."/>
            <person name="Goodwin S."/>
            <person name="Spatafora J."/>
            <person name="Crous P."/>
            <person name="Grigoriev I."/>
        </authorList>
    </citation>
    <scope>NUCLEOTIDE SEQUENCE</scope>
    <source>
        <strain evidence="2">CBS 113389</strain>
    </source>
</reference>
<accession>A0A6A6PLG8</accession>
<organism evidence="2 3">
    <name type="scientific">Neohortaea acidophila</name>
    <dbReference type="NCBI Taxonomy" id="245834"/>
    <lineage>
        <taxon>Eukaryota</taxon>
        <taxon>Fungi</taxon>
        <taxon>Dikarya</taxon>
        <taxon>Ascomycota</taxon>
        <taxon>Pezizomycotina</taxon>
        <taxon>Dothideomycetes</taxon>
        <taxon>Dothideomycetidae</taxon>
        <taxon>Mycosphaerellales</taxon>
        <taxon>Teratosphaeriaceae</taxon>
        <taxon>Neohortaea</taxon>
    </lineage>
</organism>
<dbReference type="GeneID" id="54471032"/>
<evidence type="ECO:0000313" key="2">
    <source>
        <dbReference type="EMBL" id="KAF2480504.1"/>
    </source>
</evidence>
<feature type="compositionally biased region" description="Low complexity" evidence="1">
    <location>
        <begin position="17"/>
        <end position="36"/>
    </location>
</feature>
<dbReference type="RefSeq" id="XP_033587074.1">
    <property type="nucleotide sequence ID" value="XM_033730030.1"/>
</dbReference>
<protein>
    <submittedName>
        <fullName evidence="2">Uncharacterized protein</fullName>
    </submittedName>
</protein>
<dbReference type="AlphaFoldDB" id="A0A6A6PLG8"/>
<gene>
    <name evidence="2" type="ORF">BDY17DRAFT_193863</name>
</gene>
<evidence type="ECO:0000313" key="3">
    <source>
        <dbReference type="Proteomes" id="UP000799767"/>
    </source>
</evidence>
<sequence length="366" mass="41111">MASECSADTPVDSLVGTPASLSSSSSEDTPTSHPPSAFLISSAPPPKEDPLDLSKAIPPSLLSGRAYPHRAVKLVYGKHILSGKLYFLPMHAYMDIHSRFFDILPSEQDSLGDICTEPWSILHPVHGLSWIHVGQLPGETWMMSTYDTINGRPEPSFASVTADETVWRAGEHLGEIQLIPDVTLGDTPYNLTVTLSLDEVIFAFPPDRPLSGTRNLPRRKINRRINHVPVDVKDYLPMPVHPDIIAVAAKINASCLDMRTNSSYNRPKRQWLKINVPEILDQGQHYLNPNHELWKHRGNEFLFRRDIWCSLCYPLKTTEEAEEEKALAKGLEFEKMPDSYYQILFADLQVRPRVPGTDILLTAWGT</sequence>
<dbReference type="Proteomes" id="UP000799767">
    <property type="component" value="Unassembled WGS sequence"/>
</dbReference>
<name>A0A6A6PLG8_9PEZI</name>
<dbReference type="EMBL" id="MU001639">
    <property type="protein sequence ID" value="KAF2480504.1"/>
    <property type="molecule type" value="Genomic_DNA"/>
</dbReference>
<feature type="region of interest" description="Disordered" evidence="1">
    <location>
        <begin position="1"/>
        <end position="55"/>
    </location>
</feature>
<evidence type="ECO:0000256" key="1">
    <source>
        <dbReference type="SAM" id="MobiDB-lite"/>
    </source>
</evidence>
<keyword evidence="3" id="KW-1185">Reference proteome</keyword>